<keyword evidence="10" id="KW-1185">Reference proteome</keyword>
<evidence type="ECO:0000256" key="6">
    <source>
        <dbReference type="PROSITE-ProRule" id="PRU00169"/>
    </source>
</evidence>
<dbReference type="InterPro" id="IPR058031">
    <property type="entry name" value="AAA_lid_NorR"/>
</dbReference>
<evidence type="ECO:0000256" key="4">
    <source>
        <dbReference type="ARBA" id="ARBA00023125"/>
    </source>
</evidence>
<dbReference type="SMART" id="SM00448">
    <property type="entry name" value="REC"/>
    <property type="match status" value="1"/>
</dbReference>
<dbReference type="SMART" id="SM00382">
    <property type="entry name" value="AAA"/>
    <property type="match status" value="1"/>
</dbReference>
<dbReference type="RefSeq" id="WP_157300965.1">
    <property type="nucleotide sequence ID" value="NZ_BAAAZB010000005.1"/>
</dbReference>
<dbReference type="InterPro" id="IPR025943">
    <property type="entry name" value="Sigma_54_int_dom_ATP-bd_2"/>
</dbReference>
<keyword evidence="6" id="KW-0597">Phosphoprotein</keyword>
<dbReference type="PANTHER" id="PTHR32071:SF57">
    <property type="entry name" value="C4-DICARBOXYLATE TRANSPORT TRANSCRIPTIONAL REGULATORY PROTEIN DCTD"/>
    <property type="match status" value="1"/>
</dbReference>
<dbReference type="AlphaFoldDB" id="A0A6N8JB08"/>
<feature type="domain" description="Response regulatory" evidence="8">
    <location>
        <begin position="4"/>
        <end position="118"/>
    </location>
</feature>
<keyword evidence="4" id="KW-0238">DNA-binding</keyword>
<dbReference type="GO" id="GO:0043565">
    <property type="term" value="F:sequence-specific DNA binding"/>
    <property type="evidence" value="ECO:0007669"/>
    <property type="project" value="InterPro"/>
</dbReference>
<dbReference type="InterPro" id="IPR025944">
    <property type="entry name" value="Sigma_54_int_dom_CS"/>
</dbReference>
<evidence type="ECO:0000256" key="5">
    <source>
        <dbReference type="ARBA" id="ARBA00023163"/>
    </source>
</evidence>
<evidence type="ECO:0000313" key="9">
    <source>
        <dbReference type="EMBL" id="MVT42343.1"/>
    </source>
</evidence>
<keyword evidence="1" id="KW-0547">Nucleotide-binding</keyword>
<feature type="domain" description="Sigma-54 factor interaction" evidence="7">
    <location>
        <begin position="321"/>
        <end position="550"/>
    </location>
</feature>
<name>A0A6N8JB08_9BACT</name>
<dbReference type="OrthoDB" id="9767722at2"/>
<keyword evidence="5" id="KW-0804">Transcription</keyword>
<dbReference type="SUPFAM" id="SSF52540">
    <property type="entry name" value="P-loop containing nucleoside triphosphate hydrolases"/>
    <property type="match status" value="1"/>
</dbReference>
<dbReference type="Pfam" id="PF00072">
    <property type="entry name" value="Response_reg"/>
    <property type="match status" value="1"/>
</dbReference>
<dbReference type="Pfam" id="PF02954">
    <property type="entry name" value="HTH_8"/>
    <property type="match status" value="1"/>
</dbReference>
<evidence type="ECO:0000259" key="8">
    <source>
        <dbReference type="PROSITE" id="PS50110"/>
    </source>
</evidence>
<dbReference type="InterPro" id="IPR001789">
    <property type="entry name" value="Sig_transdc_resp-reg_receiver"/>
</dbReference>
<evidence type="ECO:0000259" key="7">
    <source>
        <dbReference type="PROSITE" id="PS50045"/>
    </source>
</evidence>
<proteinExistence type="predicted"/>
<dbReference type="InterPro" id="IPR002078">
    <property type="entry name" value="Sigma_54_int"/>
</dbReference>
<dbReference type="PROSITE" id="PS00688">
    <property type="entry name" value="SIGMA54_INTERACT_3"/>
    <property type="match status" value="1"/>
</dbReference>
<dbReference type="InterPro" id="IPR027417">
    <property type="entry name" value="P-loop_NTPase"/>
</dbReference>
<keyword evidence="3" id="KW-0805">Transcription regulation</keyword>
<dbReference type="Gene3D" id="3.40.50.2300">
    <property type="match status" value="1"/>
</dbReference>
<dbReference type="InterPro" id="IPR009057">
    <property type="entry name" value="Homeodomain-like_sf"/>
</dbReference>
<dbReference type="EMBL" id="WRXO01000004">
    <property type="protein sequence ID" value="MVT42343.1"/>
    <property type="molecule type" value="Genomic_DNA"/>
</dbReference>
<dbReference type="CDD" id="cd00009">
    <property type="entry name" value="AAA"/>
    <property type="match status" value="1"/>
</dbReference>
<keyword evidence="2" id="KW-0067">ATP-binding</keyword>
<dbReference type="Pfam" id="PF25601">
    <property type="entry name" value="AAA_lid_14"/>
    <property type="match status" value="1"/>
</dbReference>
<dbReference type="FunFam" id="3.40.50.300:FF:000006">
    <property type="entry name" value="DNA-binding transcriptional regulator NtrC"/>
    <property type="match status" value="1"/>
</dbReference>
<reference evidence="9 10" key="1">
    <citation type="submission" date="2019-12" db="EMBL/GenBank/DDBJ databases">
        <title>The draft genomic sequence of strain Chitinophaga oryziterrae JCM 16595.</title>
        <authorList>
            <person name="Zhang X."/>
        </authorList>
    </citation>
    <scope>NUCLEOTIDE SEQUENCE [LARGE SCALE GENOMIC DNA]</scope>
    <source>
        <strain evidence="9 10">JCM 16595</strain>
    </source>
</reference>
<dbReference type="PROSITE" id="PS00676">
    <property type="entry name" value="SIGMA54_INTERACT_2"/>
    <property type="match status" value="1"/>
</dbReference>
<dbReference type="Gene3D" id="3.40.50.300">
    <property type="entry name" value="P-loop containing nucleotide triphosphate hydrolases"/>
    <property type="match status" value="1"/>
</dbReference>
<evidence type="ECO:0000256" key="3">
    <source>
        <dbReference type="ARBA" id="ARBA00023015"/>
    </source>
</evidence>
<dbReference type="GO" id="GO:0005524">
    <property type="term" value="F:ATP binding"/>
    <property type="evidence" value="ECO:0007669"/>
    <property type="project" value="UniProtKB-KW"/>
</dbReference>
<dbReference type="GO" id="GO:0000160">
    <property type="term" value="P:phosphorelay signal transduction system"/>
    <property type="evidence" value="ECO:0007669"/>
    <property type="project" value="InterPro"/>
</dbReference>
<dbReference type="Proteomes" id="UP000468388">
    <property type="component" value="Unassembled WGS sequence"/>
</dbReference>
<feature type="modified residue" description="4-aspartylphosphate" evidence="6">
    <location>
        <position position="54"/>
    </location>
</feature>
<accession>A0A6N8JB08</accession>
<dbReference type="Pfam" id="PF00158">
    <property type="entry name" value="Sigma54_activat"/>
    <property type="match status" value="1"/>
</dbReference>
<sequence length="631" mass="71577">MKEKILIVEDQFVEADYLRLILVKAGYEVIGIARSVVKAQEIMKQTTPDLVLLDIFLKGKLTGIDLALQLKNDNIAFIYLSANSNEEVLTAAKATQPSGFLVKPFREKDLLVTLEIAQYRHHHIQESALNKESTLQQQLTHIISAYKGREQKLAEIGKAFQSHIPFDLIVAGFNSTEDIGFLRIGYDQYQTIRIKELLTITGLTMAEVVTLSANTIIDTTAMWYNDDAFEKICKQPSLKKLYANTFQMRSHLSFPLHLPDGTFFHFSFYSRRPDTYHADHISLFRRLEPILVADMSDRKKVVPDTAFKNTEITNIKAFEGIIGKSHLLLNVFDHIIQVAPADTSVLIMGESGTGKERIADCIHQLSPRKGQPFIKVNCAALPASLIESELFGHEKGAFTGAIERRTGKFEQADKGTIFLDEIGEMPLELQVKLLRVLQEKEIERVGSNTPIKVDVRIITATNRNLEKEVAEGRFRLDLYYRLNVFPLILPALRDRTEDIPALAYHFMNYYNRKTGKKITGLSDKILKNMMAYHWPGNIRELEHVIERSVLLTNGTTIEDALIPVSRKTEPVVEEVRMKTIHENERDYIITVLKKCNGRIWGAGAAAEVLNIPPSTLKSKMKKLGIKKEYIV</sequence>
<dbReference type="PROSITE" id="PS50045">
    <property type="entry name" value="SIGMA54_INTERACT_4"/>
    <property type="match status" value="1"/>
</dbReference>
<dbReference type="CDD" id="cd17534">
    <property type="entry name" value="REC_DC-like"/>
    <property type="match status" value="1"/>
</dbReference>
<dbReference type="InterPro" id="IPR002197">
    <property type="entry name" value="HTH_Fis"/>
</dbReference>
<protein>
    <submittedName>
        <fullName evidence="9">Response regulator</fullName>
    </submittedName>
</protein>
<evidence type="ECO:0000313" key="10">
    <source>
        <dbReference type="Proteomes" id="UP000468388"/>
    </source>
</evidence>
<dbReference type="InterPro" id="IPR011006">
    <property type="entry name" value="CheY-like_superfamily"/>
</dbReference>
<comment type="caution">
    <text evidence="9">The sequence shown here is derived from an EMBL/GenBank/DDBJ whole genome shotgun (WGS) entry which is preliminary data.</text>
</comment>
<gene>
    <name evidence="9" type="ORF">GO495_17255</name>
</gene>
<evidence type="ECO:0000256" key="1">
    <source>
        <dbReference type="ARBA" id="ARBA00022741"/>
    </source>
</evidence>
<dbReference type="Gene3D" id="1.10.8.60">
    <property type="match status" value="1"/>
</dbReference>
<dbReference type="InterPro" id="IPR025662">
    <property type="entry name" value="Sigma_54_int_dom_ATP-bd_1"/>
</dbReference>
<dbReference type="PANTHER" id="PTHR32071">
    <property type="entry name" value="TRANSCRIPTIONAL REGULATORY PROTEIN"/>
    <property type="match status" value="1"/>
</dbReference>
<dbReference type="PROSITE" id="PS50110">
    <property type="entry name" value="RESPONSE_REGULATORY"/>
    <property type="match status" value="1"/>
</dbReference>
<dbReference type="Gene3D" id="1.10.10.60">
    <property type="entry name" value="Homeodomain-like"/>
    <property type="match status" value="1"/>
</dbReference>
<dbReference type="SUPFAM" id="SSF46689">
    <property type="entry name" value="Homeodomain-like"/>
    <property type="match status" value="1"/>
</dbReference>
<dbReference type="InterPro" id="IPR003593">
    <property type="entry name" value="AAA+_ATPase"/>
</dbReference>
<organism evidence="9 10">
    <name type="scientific">Chitinophaga oryziterrae</name>
    <dbReference type="NCBI Taxonomy" id="1031224"/>
    <lineage>
        <taxon>Bacteria</taxon>
        <taxon>Pseudomonadati</taxon>
        <taxon>Bacteroidota</taxon>
        <taxon>Chitinophagia</taxon>
        <taxon>Chitinophagales</taxon>
        <taxon>Chitinophagaceae</taxon>
        <taxon>Chitinophaga</taxon>
    </lineage>
</organism>
<dbReference type="GO" id="GO:0006355">
    <property type="term" value="P:regulation of DNA-templated transcription"/>
    <property type="evidence" value="ECO:0007669"/>
    <property type="project" value="InterPro"/>
</dbReference>
<dbReference type="PROSITE" id="PS00675">
    <property type="entry name" value="SIGMA54_INTERACT_1"/>
    <property type="match status" value="1"/>
</dbReference>
<evidence type="ECO:0000256" key="2">
    <source>
        <dbReference type="ARBA" id="ARBA00022840"/>
    </source>
</evidence>
<dbReference type="SUPFAM" id="SSF52172">
    <property type="entry name" value="CheY-like"/>
    <property type="match status" value="1"/>
</dbReference>